<dbReference type="Proteomes" id="UP000324897">
    <property type="component" value="Chromosome 7"/>
</dbReference>
<comment type="caution">
    <text evidence="1">The sequence shown here is derived from an EMBL/GenBank/DDBJ whole genome shotgun (WGS) entry which is preliminary data.</text>
</comment>
<reference evidence="1 2" key="1">
    <citation type="journal article" date="2019" name="Sci. Rep.">
        <title>A high-quality genome of Eragrostis curvula grass provides insights into Poaceae evolution and supports new strategies to enhance forage quality.</title>
        <authorList>
            <person name="Carballo J."/>
            <person name="Santos B.A.C.M."/>
            <person name="Zappacosta D."/>
            <person name="Garbus I."/>
            <person name="Selva J.P."/>
            <person name="Gallo C.A."/>
            <person name="Diaz A."/>
            <person name="Albertini E."/>
            <person name="Caccamo M."/>
            <person name="Echenique V."/>
        </authorList>
    </citation>
    <scope>NUCLEOTIDE SEQUENCE [LARGE SCALE GENOMIC DNA]</scope>
    <source>
        <strain evidence="2">cv. Victoria</strain>
        <tissue evidence="1">Leaf</tissue>
    </source>
</reference>
<name>A0A5J9U164_9POAL</name>
<proteinExistence type="predicted"/>
<protein>
    <submittedName>
        <fullName evidence="1">Uncharacterized protein</fullName>
    </submittedName>
</protein>
<feature type="non-terminal residue" evidence="1">
    <location>
        <position position="1"/>
    </location>
</feature>
<organism evidence="1 2">
    <name type="scientific">Eragrostis curvula</name>
    <name type="common">weeping love grass</name>
    <dbReference type="NCBI Taxonomy" id="38414"/>
    <lineage>
        <taxon>Eukaryota</taxon>
        <taxon>Viridiplantae</taxon>
        <taxon>Streptophyta</taxon>
        <taxon>Embryophyta</taxon>
        <taxon>Tracheophyta</taxon>
        <taxon>Spermatophyta</taxon>
        <taxon>Magnoliopsida</taxon>
        <taxon>Liliopsida</taxon>
        <taxon>Poales</taxon>
        <taxon>Poaceae</taxon>
        <taxon>PACMAD clade</taxon>
        <taxon>Chloridoideae</taxon>
        <taxon>Eragrostideae</taxon>
        <taxon>Eragrostidinae</taxon>
        <taxon>Eragrostis</taxon>
    </lineage>
</organism>
<evidence type="ECO:0000313" key="2">
    <source>
        <dbReference type="Proteomes" id="UP000324897"/>
    </source>
</evidence>
<evidence type="ECO:0000313" key="1">
    <source>
        <dbReference type="EMBL" id="TVU17432.1"/>
    </source>
</evidence>
<dbReference type="AlphaFoldDB" id="A0A5J9U164"/>
<sequence>MRVSARRENQSLAQYGLRDEAVHGVQSLQLRLDRPRRAGAEDVTDEPVHLSEAQIIRRQREMDCLLLMQQGIGEPDFFITAARHRRRERSVVGWQARPSHGARCSSPVRGALQRRAGGLKDGGAARVRRRQRGGEAYLVDLEEVLLGVASDLRRRLGAHELLDRLPVAAEDE</sequence>
<accession>A0A5J9U164</accession>
<dbReference type="Gramene" id="TVU17432">
    <property type="protein sequence ID" value="TVU17432"/>
    <property type="gene ID" value="EJB05_33468"/>
</dbReference>
<gene>
    <name evidence="1" type="ORF">EJB05_33468</name>
</gene>
<dbReference type="EMBL" id="RWGY01000029">
    <property type="protein sequence ID" value="TVU17432.1"/>
    <property type="molecule type" value="Genomic_DNA"/>
</dbReference>
<keyword evidence="2" id="KW-1185">Reference proteome</keyword>